<proteinExistence type="predicted"/>
<feature type="compositionally biased region" description="Polar residues" evidence="1">
    <location>
        <begin position="17"/>
        <end position="34"/>
    </location>
</feature>
<dbReference type="EMBL" id="AEAH01004499">
    <property type="protein sequence ID" value="EGH36154.1"/>
    <property type="molecule type" value="Genomic_DNA"/>
</dbReference>
<protein>
    <submittedName>
        <fullName evidence="2">Uncharacterized protein</fullName>
    </submittedName>
</protein>
<reference evidence="2 3" key="1">
    <citation type="journal article" date="2011" name="PLoS Pathog.">
        <title>Dynamic evolution of pathogenicity revealed by sequencing and comparative genomics of 19 Pseudomonas syringae isolates.</title>
        <authorList>
            <person name="Baltrus D.A."/>
            <person name="Nishimura M.T."/>
            <person name="Romanchuk A."/>
            <person name="Chang J.H."/>
            <person name="Mukhtar M.S."/>
            <person name="Cherkis K."/>
            <person name="Roach J."/>
            <person name="Grant S.R."/>
            <person name="Jones C.D."/>
            <person name="Dangl J.L."/>
        </authorList>
    </citation>
    <scope>NUCLEOTIDE SEQUENCE [LARGE SCALE GENOMIC DNA]</scope>
    <source>
        <strain evidence="3">M301072PT</strain>
    </source>
</reference>
<evidence type="ECO:0000313" key="3">
    <source>
        <dbReference type="Proteomes" id="UP000004471"/>
    </source>
</evidence>
<dbReference type="Proteomes" id="UP000004471">
    <property type="component" value="Unassembled WGS sequence"/>
</dbReference>
<evidence type="ECO:0000256" key="1">
    <source>
        <dbReference type="SAM" id="MobiDB-lite"/>
    </source>
</evidence>
<sequence>KGLRGVEIRSPAVDRAQSVQNTRSMGTIGYAQTP</sequence>
<gene>
    <name evidence="2" type="ORF">PSYJA_46656</name>
</gene>
<dbReference type="AlphaFoldDB" id="F3G112"/>
<feature type="non-terminal residue" evidence="2">
    <location>
        <position position="34"/>
    </location>
</feature>
<organism evidence="2 3">
    <name type="scientific">Pseudomonas syringae pv. japonica str. M301072</name>
    <dbReference type="NCBI Taxonomy" id="629262"/>
    <lineage>
        <taxon>Bacteria</taxon>
        <taxon>Pseudomonadati</taxon>
        <taxon>Pseudomonadota</taxon>
        <taxon>Gammaproteobacteria</taxon>
        <taxon>Pseudomonadales</taxon>
        <taxon>Pseudomonadaceae</taxon>
        <taxon>Pseudomonas</taxon>
        <taxon>Pseudomonas syringae</taxon>
    </lineage>
</organism>
<accession>F3G112</accession>
<feature type="non-terminal residue" evidence="2">
    <location>
        <position position="1"/>
    </location>
</feature>
<feature type="region of interest" description="Disordered" evidence="1">
    <location>
        <begin position="1"/>
        <end position="34"/>
    </location>
</feature>
<dbReference type="HOGENOM" id="CLU_3378935_0_0_6"/>
<evidence type="ECO:0000313" key="2">
    <source>
        <dbReference type="EMBL" id="EGH36154.1"/>
    </source>
</evidence>
<name>F3G112_PSESX</name>
<comment type="caution">
    <text evidence="2">The sequence shown here is derived from an EMBL/GenBank/DDBJ whole genome shotgun (WGS) entry which is preliminary data.</text>
</comment>